<dbReference type="EMBL" id="CAADGH010000028">
    <property type="protein sequence ID" value="VFK75670.1"/>
    <property type="molecule type" value="Genomic_DNA"/>
</dbReference>
<protein>
    <submittedName>
        <fullName evidence="3">Uncharacterized protein</fullName>
    </submittedName>
</protein>
<evidence type="ECO:0000313" key="1">
    <source>
        <dbReference type="EMBL" id="VFK27472.1"/>
    </source>
</evidence>
<sequence>MYFREHVPLHFQAEYQKYEITVEIFEPLKDKAHFRAFTLEGHTLS</sequence>
<organism evidence="3">
    <name type="scientific">Candidatus Kentrum sp. MB</name>
    <dbReference type="NCBI Taxonomy" id="2138164"/>
    <lineage>
        <taxon>Bacteria</taxon>
        <taxon>Pseudomonadati</taxon>
        <taxon>Pseudomonadota</taxon>
        <taxon>Gammaproteobacteria</taxon>
        <taxon>Candidatus Kentrum</taxon>
    </lineage>
</organism>
<dbReference type="EMBL" id="CAADFQ010000029">
    <property type="protein sequence ID" value="VFK32040.1"/>
    <property type="molecule type" value="Genomic_DNA"/>
</dbReference>
<accession>A0A451BBN1</accession>
<gene>
    <name evidence="1" type="ORF">BECKMB1821G_GA0114241_102815</name>
    <name evidence="3" type="ORF">BECKMB1821H_GA0114242_102834</name>
    <name evidence="2" type="ORF">BECKMB1821I_GA0114274_102914</name>
</gene>
<evidence type="ECO:0000313" key="2">
    <source>
        <dbReference type="EMBL" id="VFK32040.1"/>
    </source>
</evidence>
<dbReference type="AlphaFoldDB" id="A0A451BBN1"/>
<dbReference type="EMBL" id="CAADFO010000028">
    <property type="protein sequence ID" value="VFK27472.1"/>
    <property type="molecule type" value="Genomic_DNA"/>
</dbReference>
<reference evidence="3" key="1">
    <citation type="submission" date="2019-02" db="EMBL/GenBank/DDBJ databases">
        <authorList>
            <person name="Gruber-Vodicka R. H."/>
            <person name="Seah K. B. B."/>
        </authorList>
    </citation>
    <scope>NUCLEOTIDE SEQUENCE</scope>
    <source>
        <strain evidence="1">BECK_BZ197</strain>
        <strain evidence="3">BECK_BZ198</strain>
        <strain evidence="2">BECK_BZ199</strain>
    </source>
</reference>
<evidence type="ECO:0000313" key="3">
    <source>
        <dbReference type="EMBL" id="VFK75670.1"/>
    </source>
</evidence>
<name>A0A451BBN1_9GAMM</name>
<proteinExistence type="predicted"/>